<reference evidence="16" key="3">
    <citation type="journal article" date="2022" name="Res Sq">
        <title>Evolution of multicellular longitudinally dividing oral cavity symbionts (Neisseriaceae).</title>
        <authorList>
            <person name="Nyongesa S."/>
            <person name="Weber P."/>
            <person name="Bernet E."/>
            <person name="Pullido F."/>
            <person name="Nieckarz M."/>
            <person name="Delaby M."/>
            <person name="Nieves C."/>
            <person name="Viehboeck T."/>
            <person name="Krause N."/>
            <person name="Rivera-Millot A."/>
            <person name="Nakamura A."/>
            <person name="Vischer N."/>
            <person name="VanNieuwenhze M."/>
            <person name="Brun Y."/>
            <person name="Cava F."/>
            <person name="Bulgheresi S."/>
            <person name="Veyrier F."/>
        </authorList>
    </citation>
    <scope>NUCLEOTIDE SEQUENCE</scope>
    <source>
        <strain evidence="16">1258/02</strain>
    </source>
</reference>
<reference evidence="16" key="2">
    <citation type="submission" date="2021-12" db="EMBL/GenBank/DDBJ databases">
        <authorList>
            <person name="Veyrier F.J."/>
        </authorList>
    </citation>
    <scope>NUCLEOTIDE SEQUENCE</scope>
    <source>
        <strain evidence="16">1258/02</strain>
    </source>
</reference>
<proteinExistence type="inferred from homology"/>
<comment type="similarity">
    <text evidence="2 12">Belongs to the HAK/KUP transporter (TC 2.A.72) family.</text>
</comment>
<evidence type="ECO:0000256" key="2">
    <source>
        <dbReference type="ARBA" id="ARBA00007019"/>
    </source>
</evidence>
<feature type="transmembrane region" description="Helical" evidence="12">
    <location>
        <begin position="97"/>
        <end position="117"/>
    </location>
</feature>
<reference evidence="15 17" key="1">
    <citation type="submission" date="2019-03" db="EMBL/GenBank/DDBJ databases">
        <title>Genomic Encyclopedia of Type Strains, Phase IV (KMG-IV): sequencing the most valuable type-strain genomes for metagenomic binning, comparative biology and taxonomic classification.</title>
        <authorList>
            <person name="Goeker M."/>
        </authorList>
    </citation>
    <scope>NUCLEOTIDE SEQUENCE [LARGE SCALE GENOMIC DNA]</scope>
    <source>
        <strain evidence="15 17">DSM 17474</strain>
    </source>
</reference>
<feature type="transmembrane region" description="Helical" evidence="12">
    <location>
        <begin position="167"/>
        <end position="187"/>
    </location>
</feature>
<dbReference type="GO" id="GO:0005886">
    <property type="term" value="C:plasma membrane"/>
    <property type="evidence" value="ECO:0007669"/>
    <property type="project" value="UniProtKB-SubCell"/>
</dbReference>
<evidence type="ECO:0000256" key="5">
    <source>
        <dbReference type="ARBA" id="ARBA00022538"/>
    </source>
</evidence>
<organism evidence="16 18">
    <name type="scientific">Uruburuella suis</name>
    <dbReference type="NCBI Taxonomy" id="252130"/>
    <lineage>
        <taxon>Bacteria</taxon>
        <taxon>Pseudomonadati</taxon>
        <taxon>Pseudomonadota</taxon>
        <taxon>Betaproteobacteria</taxon>
        <taxon>Neisseriales</taxon>
        <taxon>Neisseriaceae</taxon>
        <taxon>Uruburuella</taxon>
    </lineage>
</organism>
<keyword evidence="5 12" id="KW-0633">Potassium transport</keyword>
<keyword evidence="4 12" id="KW-1003">Cell membrane</keyword>
<accession>A0AAE9KJ25</accession>
<keyword evidence="7 12" id="KW-0769">Symport</keyword>
<keyword evidence="8 12" id="KW-0630">Potassium</keyword>
<sequence>MQNHHRPASAMVLAALGIVYGDIGTSPLYTLKETFLASHMQVGETGILGFVSLIIWALILVVTLKYVVFILHADNKGEGGVVVLMQLALQYLQGKPAWVVLMMGLAGTAMFFGDAMITPAISVLSAAEGLTVINPALGHWVLPIALSVLLVLFIIQRKGTQRIGAFFGPVMLLWFATLAAAGIYQIVQNPSVLRAINPYYGLYFATHHGWAGFVSLGAVVLAVTGAEALYADMGHFGRRPIQTAWLSLVLPALALNYIGQGALLLRTPEAIKNPFFLSVPEWALIPLIVLATLATIIASQAVISGAYSLTRQAIQLGFTPRMQINHTSETEIGQIYIPAVNWMLLVIVLLVVLGFRSSANLASAYGIAATGTMVLTTLMFFIVMVKNWRWPKAAAIALTAIFLTFDLAFFASNLLKIPTGGWFPVMVAAILVFTFTTWRQGRAIIARQHADNGLDLNSFIENLDQFPPQIVPGNAVYMVSNAASVPKALLHNMKHNKVLHERNILFTIQTLDVPRVPEAERLAIKQLGPRFVRIIGHYGFQETPRVRHLLGLARKQGVELELMETSFFLSRDSLHILPLTRSGYMGRLRSRYFKWLYKNSTPATDYYRIPGNRVVEMGSQLDI</sequence>
<feature type="transmembrane region" description="Helical" evidence="12">
    <location>
        <begin position="421"/>
        <end position="438"/>
    </location>
</feature>
<keyword evidence="11 12" id="KW-0472">Membrane</keyword>
<evidence type="ECO:0000256" key="12">
    <source>
        <dbReference type="HAMAP-Rule" id="MF_01522"/>
    </source>
</evidence>
<evidence type="ECO:0000256" key="6">
    <source>
        <dbReference type="ARBA" id="ARBA00022692"/>
    </source>
</evidence>
<feature type="transmembrane region" description="Helical" evidence="12">
    <location>
        <begin position="335"/>
        <end position="355"/>
    </location>
</feature>
<dbReference type="RefSeq" id="WP_132953387.1">
    <property type="nucleotide sequence ID" value="NZ_CP091507.1"/>
</dbReference>
<feature type="transmembrane region" description="Helical" evidence="12">
    <location>
        <begin position="361"/>
        <end position="383"/>
    </location>
</feature>
<dbReference type="Pfam" id="PF02705">
    <property type="entry name" value="K_trans"/>
    <property type="match status" value="1"/>
</dbReference>
<dbReference type="KEGG" id="usu:LVJ78_02655"/>
<feature type="transmembrane region" description="Helical" evidence="12">
    <location>
        <begin position="395"/>
        <end position="415"/>
    </location>
</feature>
<dbReference type="Pfam" id="PF22776">
    <property type="entry name" value="K_trans_C"/>
    <property type="match status" value="1"/>
</dbReference>
<feature type="transmembrane region" description="Helical" evidence="12">
    <location>
        <begin position="207"/>
        <end position="231"/>
    </location>
</feature>
<evidence type="ECO:0000256" key="1">
    <source>
        <dbReference type="ARBA" id="ARBA00004141"/>
    </source>
</evidence>
<keyword evidence="6 12" id="KW-0812">Transmembrane</keyword>
<keyword evidence="17" id="KW-1185">Reference proteome</keyword>
<dbReference type="GO" id="GO:0015079">
    <property type="term" value="F:potassium ion transmembrane transporter activity"/>
    <property type="evidence" value="ECO:0007669"/>
    <property type="project" value="UniProtKB-UniRule"/>
</dbReference>
<dbReference type="PANTHER" id="PTHR30540">
    <property type="entry name" value="OSMOTIC STRESS POTASSIUM TRANSPORTER"/>
    <property type="match status" value="1"/>
</dbReference>
<evidence type="ECO:0000256" key="8">
    <source>
        <dbReference type="ARBA" id="ARBA00022958"/>
    </source>
</evidence>
<dbReference type="GO" id="GO:0015293">
    <property type="term" value="F:symporter activity"/>
    <property type="evidence" value="ECO:0007669"/>
    <property type="project" value="UniProtKB-UniRule"/>
</dbReference>
<keyword evidence="3 12" id="KW-0813">Transport</keyword>
<comment type="catalytic activity">
    <reaction evidence="12">
        <text>K(+)(in) + H(+)(in) = K(+)(out) + H(+)(out)</text>
        <dbReference type="Rhea" id="RHEA:28490"/>
        <dbReference type="ChEBI" id="CHEBI:15378"/>
        <dbReference type="ChEBI" id="CHEBI:29103"/>
    </reaction>
</comment>
<evidence type="ECO:0000313" key="17">
    <source>
        <dbReference type="Proteomes" id="UP000294721"/>
    </source>
</evidence>
<keyword evidence="9 12" id="KW-1133">Transmembrane helix</keyword>
<evidence type="ECO:0000313" key="18">
    <source>
        <dbReference type="Proteomes" id="UP000829756"/>
    </source>
</evidence>
<dbReference type="PANTHER" id="PTHR30540:SF79">
    <property type="entry name" value="LOW AFFINITY POTASSIUM TRANSPORT SYSTEM PROTEIN KUP"/>
    <property type="match status" value="1"/>
</dbReference>
<dbReference type="Proteomes" id="UP000294721">
    <property type="component" value="Unassembled WGS sequence"/>
</dbReference>
<feature type="transmembrane region" description="Helical" evidence="12">
    <location>
        <begin position="243"/>
        <end position="263"/>
    </location>
</feature>
<evidence type="ECO:0000256" key="3">
    <source>
        <dbReference type="ARBA" id="ARBA00022448"/>
    </source>
</evidence>
<evidence type="ECO:0000313" key="15">
    <source>
        <dbReference type="EMBL" id="TCP07402.1"/>
    </source>
</evidence>
<keyword evidence="10 12" id="KW-0406">Ion transport</keyword>
<gene>
    <name evidence="12" type="primary">kup</name>
    <name evidence="15" type="ORF">EV680_10725</name>
    <name evidence="16" type="ORF">LVJ78_02655</name>
</gene>
<feature type="domain" description="K+ potassium transporter C-terminal" evidence="14">
    <location>
        <begin position="472"/>
        <end position="623"/>
    </location>
</feature>
<comment type="function">
    <text evidence="12">Transport of potassium into the cell. Likely operates as a K(+):H(+) symporter.</text>
</comment>
<dbReference type="HAMAP" id="MF_01522">
    <property type="entry name" value="Kup"/>
    <property type="match status" value="1"/>
</dbReference>
<evidence type="ECO:0000256" key="11">
    <source>
        <dbReference type="ARBA" id="ARBA00023136"/>
    </source>
</evidence>
<dbReference type="InterPro" id="IPR023051">
    <property type="entry name" value="Kup"/>
</dbReference>
<feature type="transmembrane region" description="Helical" evidence="12">
    <location>
        <begin position="45"/>
        <end position="68"/>
    </location>
</feature>
<evidence type="ECO:0000256" key="4">
    <source>
        <dbReference type="ARBA" id="ARBA00022475"/>
    </source>
</evidence>
<dbReference type="EMBL" id="CP091507">
    <property type="protein sequence ID" value="UOO79938.1"/>
    <property type="molecule type" value="Genomic_DNA"/>
</dbReference>
<dbReference type="Proteomes" id="UP000829756">
    <property type="component" value="Chromosome"/>
</dbReference>
<name>A0AAE9KJ25_9NEIS</name>
<evidence type="ECO:0000259" key="14">
    <source>
        <dbReference type="Pfam" id="PF22776"/>
    </source>
</evidence>
<feature type="transmembrane region" description="Helical" evidence="12">
    <location>
        <begin position="137"/>
        <end position="155"/>
    </location>
</feature>
<feature type="domain" description="K+ potassium transporter integral membrane" evidence="13">
    <location>
        <begin position="12"/>
        <end position="461"/>
    </location>
</feature>
<evidence type="ECO:0000313" key="16">
    <source>
        <dbReference type="EMBL" id="UOO79938.1"/>
    </source>
</evidence>
<protein>
    <recommendedName>
        <fullName evidence="12">Probable potassium transport system protein Kup</fullName>
    </recommendedName>
</protein>
<dbReference type="InterPro" id="IPR003855">
    <property type="entry name" value="K+_transporter"/>
</dbReference>
<dbReference type="InterPro" id="IPR053952">
    <property type="entry name" value="K_trans_C"/>
</dbReference>
<comment type="subcellular location">
    <subcellularLocation>
        <location evidence="12">Cell membrane</location>
        <topology evidence="12">Multi-pass membrane protein</topology>
    </subcellularLocation>
    <subcellularLocation>
        <location evidence="1">Membrane</location>
        <topology evidence="1">Multi-pass membrane protein</topology>
    </subcellularLocation>
</comment>
<feature type="transmembrane region" description="Helical" evidence="12">
    <location>
        <begin position="283"/>
        <end position="303"/>
    </location>
</feature>
<evidence type="ECO:0000256" key="10">
    <source>
        <dbReference type="ARBA" id="ARBA00023065"/>
    </source>
</evidence>
<evidence type="ECO:0000256" key="9">
    <source>
        <dbReference type="ARBA" id="ARBA00022989"/>
    </source>
</evidence>
<dbReference type="EMBL" id="SLXE01000007">
    <property type="protein sequence ID" value="TCP07402.1"/>
    <property type="molecule type" value="Genomic_DNA"/>
</dbReference>
<dbReference type="AlphaFoldDB" id="A0AAE9KJ25"/>
<evidence type="ECO:0000256" key="7">
    <source>
        <dbReference type="ARBA" id="ARBA00022847"/>
    </source>
</evidence>
<dbReference type="InterPro" id="IPR053951">
    <property type="entry name" value="K_trans_N"/>
</dbReference>
<evidence type="ECO:0000259" key="13">
    <source>
        <dbReference type="Pfam" id="PF02705"/>
    </source>
</evidence>